<reference evidence="9" key="2">
    <citation type="submission" date="2012-01" db="EMBL/GenBank/DDBJ databases">
        <title>Complete sequence of chromosome of Marinitoga piezophila KA3.</title>
        <authorList>
            <person name="Lucas S."/>
            <person name="Han J."/>
            <person name="Lapidus A."/>
            <person name="Cheng J.-F."/>
            <person name="Goodwin L."/>
            <person name="Pitluck S."/>
            <person name="Peters L."/>
            <person name="Mikhailova N."/>
            <person name="Teshima H."/>
            <person name="Detter J.C."/>
            <person name="Han C."/>
            <person name="Tapia R."/>
            <person name="Land M."/>
            <person name="Hauser L."/>
            <person name="Kyrpides N."/>
            <person name="Ivanova N."/>
            <person name="Pagani I."/>
            <person name="Jebbar M."/>
            <person name="Vannier P."/>
            <person name="Oger P."/>
            <person name="Cario A."/>
            <person name="Bartlett D."/>
            <person name="Noll K.M."/>
            <person name="Woyke T."/>
        </authorList>
    </citation>
    <scope>NUCLEOTIDE SEQUENCE [LARGE SCALE GENOMIC DNA]</scope>
    <source>
        <strain evidence="9">DSM 14283 / JCM 11233 / KA3</strain>
    </source>
</reference>
<evidence type="ECO:0000313" key="9">
    <source>
        <dbReference type="Proteomes" id="UP000007161"/>
    </source>
</evidence>
<dbReference type="InterPro" id="IPR025991">
    <property type="entry name" value="Chemoreceptor_zinc-bind_dom"/>
</dbReference>
<dbReference type="PANTHER" id="PTHR32089:SF112">
    <property type="entry name" value="LYSOZYME-LIKE PROTEIN-RELATED"/>
    <property type="match status" value="1"/>
</dbReference>
<evidence type="ECO:0000256" key="2">
    <source>
        <dbReference type="ARBA" id="ARBA00029447"/>
    </source>
</evidence>
<keyword evidence="5" id="KW-0472">Membrane</keyword>
<keyword evidence="1 3" id="KW-0807">Transducer</keyword>
<name>H2J305_MARPK</name>
<dbReference type="PROSITE" id="PS50885">
    <property type="entry name" value="HAMP"/>
    <property type="match status" value="1"/>
</dbReference>
<keyword evidence="4" id="KW-0175">Coiled coil</keyword>
<dbReference type="PROSITE" id="PS50111">
    <property type="entry name" value="CHEMOTAXIS_TRANSDUC_2"/>
    <property type="match status" value="1"/>
</dbReference>
<dbReference type="InterPro" id="IPR003660">
    <property type="entry name" value="HAMP_dom"/>
</dbReference>
<dbReference type="SUPFAM" id="SSF58104">
    <property type="entry name" value="Methyl-accepting chemotaxis protein (MCP) signaling domain"/>
    <property type="match status" value="1"/>
</dbReference>
<dbReference type="HOGENOM" id="CLU_406430_0_0_0"/>
<dbReference type="AlphaFoldDB" id="H2J305"/>
<protein>
    <submittedName>
        <fullName evidence="8">Methyl-accepting chemotaxis protein</fullName>
    </submittedName>
</protein>
<evidence type="ECO:0000256" key="3">
    <source>
        <dbReference type="PROSITE-ProRule" id="PRU00284"/>
    </source>
</evidence>
<dbReference type="Pfam" id="PF00015">
    <property type="entry name" value="MCPsignal"/>
    <property type="match status" value="1"/>
</dbReference>
<dbReference type="GO" id="GO:0004888">
    <property type="term" value="F:transmembrane signaling receptor activity"/>
    <property type="evidence" value="ECO:0007669"/>
    <property type="project" value="InterPro"/>
</dbReference>
<dbReference type="GO" id="GO:0007165">
    <property type="term" value="P:signal transduction"/>
    <property type="evidence" value="ECO:0007669"/>
    <property type="project" value="UniProtKB-KW"/>
</dbReference>
<dbReference type="PRINTS" id="PR00260">
    <property type="entry name" value="CHEMTRNSDUCR"/>
</dbReference>
<dbReference type="GO" id="GO:0016020">
    <property type="term" value="C:membrane"/>
    <property type="evidence" value="ECO:0007669"/>
    <property type="project" value="InterPro"/>
</dbReference>
<feature type="transmembrane region" description="Helical" evidence="5">
    <location>
        <begin position="181"/>
        <end position="203"/>
    </location>
</feature>
<dbReference type="Gene3D" id="1.10.287.950">
    <property type="entry name" value="Methyl-accepting chemotaxis protein"/>
    <property type="match status" value="1"/>
</dbReference>
<dbReference type="OrthoDB" id="49457at2"/>
<dbReference type="CDD" id="cd06225">
    <property type="entry name" value="HAMP"/>
    <property type="match status" value="1"/>
</dbReference>
<dbReference type="InterPro" id="IPR004089">
    <property type="entry name" value="MCPsignal_dom"/>
</dbReference>
<dbReference type="InterPro" id="IPR004090">
    <property type="entry name" value="Chemotax_Me-accpt_rcpt"/>
</dbReference>
<dbReference type="eggNOG" id="COG5278">
    <property type="taxonomic scope" value="Bacteria"/>
</dbReference>
<reference evidence="8 9" key="1">
    <citation type="journal article" date="2012" name="J. Bacteriol.">
        <title>Complete Genome Sequence of the Thermophilic, Piezophilic, Heterotrophic Bacterium Marinitoga piezophila KA3.</title>
        <authorList>
            <person name="Lucas S."/>
            <person name="Han J."/>
            <person name="Lapidus A."/>
            <person name="Cheng J.F."/>
            <person name="Goodwin L.A."/>
            <person name="Pitluck S."/>
            <person name="Peters L."/>
            <person name="Mikhailova N."/>
            <person name="Teshima H."/>
            <person name="Detter J.C."/>
            <person name="Han C."/>
            <person name="Tapia R."/>
            <person name="Land M."/>
            <person name="Hauser L."/>
            <person name="Kyrpides N.C."/>
            <person name="Ivanova N."/>
            <person name="Pagani I."/>
            <person name="Vannier P."/>
            <person name="Oger P."/>
            <person name="Bartlett D.H."/>
            <person name="Noll K.M."/>
            <person name="Woyke T."/>
            <person name="Jebbar M."/>
        </authorList>
    </citation>
    <scope>NUCLEOTIDE SEQUENCE [LARGE SCALE GENOMIC DNA]</scope>
    <source>
        <strain evidence="9">DSM 14283 / JCM 11233 / KA3</strain>
    </source>
</reference>
<evidence type="ECO:0000259" key="6">
    <source>
        <dbReference type="PROSITE" id="PS50111"/>
    </source>
</evidence>
<feature type="coiled-coil region" evidence="4">
    <location>
        <begin position="500"/>
        <end position="534"/>
    </location>
</feature>
<dbReference type="CDD" id="cd11386">
    <property type="entry name" value="MCP_signal"/>
    <property type="match status" value="1"/>
</dbReference>
<evidence type="ECO:0000256" key="4">
    <source>
        <dbReference type="SAM" id="Coils"/>
    </source>
</evidence>
<evidence type="ECO:0000313" key="8">
    <source>
        <dbReference type="EMBL" id="AEX85696.1"/>
    </source>
</evidence>
<dbReference type="Gene3D" id="1.20.120.30">
    <property type="entry name" value="Aspartate receptor, ligand-binding domain"/>
    <property type="match status" value="1"/>
</dbReference>
<evidence type="ECO:0000256" key="1">
    <source>
        <dbReference type="ARBA" id="ARBA00023224"/>
    </source>
</evidence>
<sequence>MKIKTKMMLLLVLAVVVFTIIGSFVFLETSSLEDKWIDYIDSVTTRQKILSDIKAQFGYGGGIHIFKNYVLRGYDKYISAFEEKEKAILKDFAEYEKLHDVSQEELKNLEIIKNTFMQYSQNLQLAIKLKKEGKSISEIDKIIKIDDGPALKAFGELEKIMDKLTREKTDEFEGNIRRLQYLITAVSIALIITVLVTFMYILYMMVPLYSVRNKLEELSKSGGDLVSKLEVKTSDEIGEISKFFNHFIDSFRTSLQGFFNRFRNNITQFNTINHELKIFKTNFDDIDDALTRTKSSLDNITSYVEEQNASTLEISDNIQNLANTAVELSNIAHEISDVAESGRKSLNNVNETINNISESMVPIVDKVKAVSDKAQIINEVVETITSISEQTNLLALNAAIEAARAGEAGKGFAVVADEIRKLAEESRNAAESIRENLGEVMTGVNEASDMVIEMSENIKSVSEMNDKTSNELYELIDSVEKISNYADNLAASAQQQGAAVQELSASSQNITELVNNLKEEMDEIVEEEKYMNDRNMDLLKIVEEEANQLINTVETFSTFKMFTHKDLINELNGAKEAHRRWVKRFEESVHNNTWLAAEDNPHRCGFGVFVKVLSKNVPEEINDIWSEILKYHEQLHNYAKNFEYKNRDKNEKLLSNVKETSTKLESLIDQAINKLS</sequence>
<feature type="domain" description="Methyl-accepting transducer" evidence="6">
    <location>
        <begin position="275"/>
        <end position="511"/>
    </location>
</feature>
<gene>
    <name evidence="8" type="ordered locus">Marpi_1293</name>
</gene>
<dbReference type="KEGG" id="mpz:Marpi_1293"/>
<keyword evidence="9" id="KW-1185">Reference proteome</keyword>
<dbReference type="STRING" id="443254.Marpi_1293"/>
<evidence type="ECO:0000259" key="7">
    <source>
        <dbReference type="PROSITE" id="PS50885"/>
    </source>
</evidence>
<dbReference type="PANTHER" id="PTHR32089">
    <property type="entry name" value="METHYL-ACCEPTING CHEMOTAXIS PROTEIN MCPB"/>
    <property type="match status" value="1"/>
</dbReference>
<keyword evidence="5" id="KW-1133">Transmembrane helix</keyword>
<dbReference type="eggNOG" id="COG0840">
    <property type="taxonomic scope" value="Bacteria"/>
</dbReference>
<proteinExistence type="inferred from homology"/>
<comment type="similarity">
    <text evidence="2">Belongs to the methyl-accepting chemotaxis (MCP) protein family.</text>
</comment>
<organism evidence="8 9">
    <name type="scientific">Marinitoga piezophila (strain DSM 14283 / JCM 11233 / KA3)</name>
    <dbReference type="NCBI Taxonomy" id="443254"/>
    <lineage>
        <taxon>Bacteria</taxon>
        <taxon>Thermotogati</taxon>
        <taxon>Thermotogota</taxon>
        <taxon>Thermotogae</taxon>
        <taxon>Petrotogales</taxon>
        <taxon>Petrotogaceae</taxon>
        <taxon>Marinitoga</taxon>
    </lineage>
</organism>
<dbReference type="EMBL" id="CP003257">
    <property type="protein sequence ID" value="AEX85696.1"/>
    <property type="molecule type" value="Genomic_DNA"/>
</dbReference>
<dbReference type="GO" id="GO:0006935">
    <property type="term" value="P:chemotaxis"/>
    <property type="evidence" value="ECO:0007669"/>
    <property type="project" value="InterPro"/>
</dbReference>
<dbReference type="SMART" id="SM00283">
    <property type="entry name" value="MA"/>
    <property type="match status" value="1"/>
</dbReference>
<evidence type="ECO:0000256" key="5">
    <source>
        <dbReference type="SAM" id="Phobius"/>
    </source>
</evidence>
<dbReference type="Gene3D" id="6.10.340.10">
    <property type="match status" value="1"/>
</dbReference>
<accession>H2J305</accession>
<keyword evidence="5" id="KW-0812">Transmembrane</keyword>
<feature type="domain" description="HAMP" evidence="7">
    <location>
        <begin position="202"/>
        <end position="256"/>
    </location>
</feature>
<dbReference type="Pfam" id="PF13682">
    <property type="entry name" value="CZB"/>
    <property type="match status" value="1"/>
</dbReference>
<dbReference type="Proteomes" id="UP000007161">
    <property type="component" value="Chromosome"/>
</dbReference>
<dbReference type="RefSeq" id="WP_014296767.1">
    <property type="nucleotide sequence ID" value="NC_016751.1"/>
</dbReference>